<evidence type="ECO:0000313" key="4">
    <source>
        <dbReference type="Proteomes" id="UP000277582"/>
    </source>
</evidence>
<accession>A0A3R9R6L2</accession>
<dbReference type="AlphaFoldDB" id="A0A3R9R6L2"/>
<dbReference type="Pfam" id="PF13380">
    <property type="entry name" value="CoA_binding_2"/>
    <property type="match status" value="1"/>
</dbReference>
<dbReference type="RefSeq" id="WP_125670967.1">
    <property type="nucleotide sequence ID" value="NZ_RCOS01000066.1"/>
</dbReference>
<proteinExistence type="predicted"/>
<dbReference type="EMBL" id="RXII01000046">
    <property type="protein sequence ID" value="RZN62475.1"/>
    <property type="molecule type" value="Genomic_DNA"/>
</dbReference>
<gene>
    <name evidence="2" type="ORF">D6D85_05180</name>
    <name evidence="3" type="ORF">EF810_02660</name>
</gene>
<evidence type="ECO:0000313" key="2">
    <source>
        <dbReference type="EMBL" id="RSN75974.1"/>
    </source>
</evidence>
<dbReference type="Proteomes" id="UP000316217">
    <property type="component" value="Unassembled WGS sequence"/>
</dbReference>
<dbReference type="Proteomes" id="UP000277582">
    <property type="component" value="Unassembled WGS sequence"/>
</dbReference>
<keyword evidence="4" id="KW-1185">Reference proteome</keyword>
<reference evidence="2 4" key="1">
    <citation type="submission" date="2018-10" db="EMBL/GenBank/DDBJ databases">
        <title>Co-occurring genomic capacity for anaerobic methane metabolism and dissimilatory sulfite reduction discovered in the Korarchaeota.</title>
        <authorList>
            <person name="Mckay L.J."/>
            <person name="Dlakic M."/>
            <person name="Fields M.W."/>
            <person name="Delmont T.O."/>
            <person name="Eren A.M."/>
            <person name="Jay Z.J."/>
            <person name="Klingelsmith K.B."/>
            <person name="Rusch D.B."/>
            <person name="Inskeep W.P."/>
        </authorList>
    </citation>
    <scope>NUCLEOTIDE SEQUENCE [LARGE SCALE GENOMIC DNA]</scope>
    <source>
        <strain evidence="2 4">MDKW</strain>
    </source>
</reference>
<dbReference type="PANTHER" id="PTHR33303:SF2">
    <property type="entry name" value="COA-BINDING DOMAIN-CONTAINING PROTEIN"/>
    <property type="match status" value="1"/>
</dbReference>
<evidence type="ECO:0000313" key="5">
    <source>
        <dbReference type="Proteomes" id="UP000316217"/>
    </source>
</evidence>
<dbReference type="SMART" id="SM00881">
    <property type="entry name" value="CoA_binding"/>
    <property type="match status" value="1"/>
</dbReference>
<dbReference type="InterPro" id="IPR003781">
    <property type="entry name" value="CoA-bd"/>
</dbReference>
<evidence type="ECO:0000259" key="1">
    <source>
        <dbReference type="SMART" id="SM00881"/>
    </source>
</evidence>
<dbReference type="PANTHER" id="PTHR33303">
    <property type="entry name" value="CYTOPLASMIC PROTEIN-RELATED"/>
    <property type="match status" value="1"/>
</dbReference>
<dbReference type="EMBL" id="RCOS01000066">
    <property type="protein sequence ID" value="RSN75974.1"/>
    <property type="molecule type" value="Genomic_DNA"/>
</dbReference>
<feature type="domain" description="CoA-binding" evidence="1">
    <location>
        <begin position="11"/>
        <end position="105"/>
    </location>
</feature>
<protein>
    <submittedName>
        <fullName evidence="2">CoA-binding protein</fullName>
    </submittedName>
</protein>
<comment type="caution">
    <text evidence="2">The sequence shown here is derived from an EMBL/GenBank/DDBJ whole genome shotgun (WGS) entry which is preliminary data.</text>
</comment>
<sequence length="143" mass="16085">MSDLKSLIDEFLNKNFSVAVVGASTNPEKWGYKLYKFFKEAGFRKVYAINPNAERINGDRVYPSISSLPEVPDVVDLVVRPEVSEKVVEECIKVGVKRIWFQPGSDSERAIELCKKAGIKFVHGACMMEEGKKKGIDKPVFKV</sequence>
<dbReference type="InterPro" id="IPR036291">
    <property type="entry name" value="NAD(P)-bd_dom_sf"/>
</dbReference>
<dbReference type="Gene3D" id="3.40.50.720">
    <property type="entry name" value="NAD(P)-binding Rossmann-like Domain"/>
    <property type="match status" value="1"/>
</dbReference>
<evidence type="ECO:0000313" key="3">
    <source>
        <dbReference type="EMBL" id="RZN62475.1"/>
    </source>
</evidence>
<name>A0A3R9R6L2_9CREN</name>
<reference evidence="3 5" key="2">
    <citation type="journal article" date="2019" name="Nat. Microbiol.">
        <title>Wide diversity of methane and short-chain alkane metabolisms in uncultured archaea.</title>
        <authorList>
            <person name="Borrel G."/>
            <person name="Adam P.S."/>
            <person name="McKay L.J."/>
            <person name="Chen L.X."/>
            <person name="Sierra-Garcia I.N."/>
            <person name="Sieber C.M."/>
            <person name="Letourneur Q."/>
            <person name="Ghozlane A."/>
            <person name="Andersen G.L."/>
            <person name="Li W.J."/>
            <person name="Hallam S.J."/>
            <person name="Muyzer G."/>
            <person name="de Oliveira V.M."/>
            <person name="Inskeep W.P."/>
            <person name="Banfield J.F."/>
            <person name="Gribaldo S."/>
        </authorList>
    </citation>
    <scope>NUCLEOTIDE SEQUENCE [LARGE SCALE GENOMIC DNA]</scope>
    <source>
        <strain evidence="3">NM4</strain>
    </source>
</reference>
<dbReference type="SUPFAM" id="SSF51735">
    <property type="entry name" value="NAD(P)-binding Rossmann-fold domains"/>
    <property type="match status" value="1"/>
</dbReference>
<dbReference type="OrthoDB" id="42776at2157"/>
<organism evidence="2 4">
    <name type="scientific">Candidatus Methanodesulfokora washburnensis</name>
    <dbReference type="NCBI Taxonomy" id="2478471"/>
    <lineage>
        <taxon>Archaea</taxon>
        <taxon>Thermoproteota</taxon>
        <taxon>Candidatus Korarchaeia</taxon>
        <taxon>Candidatus Korarchaeia incertae sedis</taxon>
        <taxon>Candidatus Methanodesulfokora</taxon>
    </lineage>
</organism>